<dbReference type="InterPro" id="IPR050832">
    <property type="entry name" value="Bact_Acetyltransf"/>
</dbReference>
<keyword evidence="4" id="KW-0687">Ribonucleoprotein</keyword>
<dbReference type="EMBL" id="PZZL01000003">
    <property type="protein sequence ID" value="PTM60177.1"/>
    <property type="molecule type" value="Genomic_DNA"/>
</dbReference>
<dbReference type="SUPFAM" id="SSF55729">
    <property type="entry name" value="Acyl-CoA N-acyltransferases (Nat)"/>
    <property type="match status" value="1"/>
</dbReference>
<dbReference type="GO" id="GO:0005840">
    <property type="term" value="C:ribosome"/>
    <property type="evidence" value="ECO:0007669"/>
    <property type="project" value="UniProtKB-KW"/>
</dbReference>
<dbReference type="GO" id="GO:0016747">
    <property type="term" value="F:acyltransferase activity, transferring groups other than amino-acyl groups"/>
    <property type="evidence" value="ECO:0007669"/>
    <property type="project" value="InterPro"/>
</dbReference>
<evidence type="ECO:0000256" key="2">
    <source>
        <dbReference type="ARBA" id="ARBA00023315"/>
    </source>
</evidence>
<evidence type="ECO:0000313" key="4">
    <source>
        <dbReference type="EMBL" id="PTM60177.1"/>
    </source>
</evidence>
<keyword evidence="2" id="KW-0012">Acyltransferase</keyword>
<dbReference type="InterPro" id="IPR016181">
    <property type="entry name" value="Acyl_CoA_acyltransferase"/>
</dbReference>
<protein>
    <submittedName>
        <fullName evidence="4">Ribosomal protein S18 acetylase RimI-like enzyme</fullName>
    </submittedName>
</protein>
<dbReference type="Pfam" id="PF00583">
    <property type="entry name" value="Acetyltransf_1"/>
    <property type="match status" value="1"/>
</dbReference>
<evidence type="ECO:0000259" key="3">
    <source>
        <dbReference type="PROSITE" id="PS51186"/>
    </source>
</evidence>
<organism evidence="4 5">
    <name type="scientific">Phreatobacter oligotrophus</name>
    <dbReference type="NCBI Taxonomy" id="1122261"/>
    <lineage>
        <taxon>Bacteria</taxon>
        <taxon>Pseudomonadati</taxon>
        <taxon>Pseudomonadota</taxon>
        <taxon>Alphaproteobacteria</taxon>
        <taxon>Hyphomicrobiales</taxon>
        <taxon>Phreatobacteraceae</taxon>
        <taxon>Phreatobacter</taxon>
    </lineage>
</organism>
<accession>A0A2T4ZE68</accession>
<comment type="caution">
    <text evidence="4">The sequence shown here is derived from an EMBL/GenBank/DDBJ whole genome shotgun (WGS) entry which is preliminary data.</text>
</comment>
<dbReference type="OrthoDB" id="9799154at2"/>
<dbReference type="PANTHER" id="PTHR43877">
    <property type="entry name" value="AMINOALKYLPHOSPHONATE N-ACETYLTRANSFERASE-RELATED-RELATED"/>
    <property type="match status" value="1"/>
</dbReference>
<evidence type="ECO:0000256" key="1">
    <source>
        <dbReference type="ARBA" id="ARBA00022679"/>
    </source>
</evidence>
<sequence length="181" mass="19190">MAIRRATAADAEAIAAIHVAAYDETYRGLAPPEVFEGLNLERRTAQWRRFFAEPPPDATAFLIEQDGEPAGFGSNGIDRSGPSPIGWIKAVYLLKRAQGRGLGLAMMATLAEDLAAKGVSEVRLDVAVGNDHAEAFYQQLGGALLSSQVDPGPIWKSPTRTYGWTDAAALAGAASRAARHG</sequence>
<dbReference type="Proteomes" id="UP000241808">
    <property type="component" value="Unassembled WGS sequence"/>
</dbReference>
<gene>
    <name evidence="4" type="ORF">C8P69_103104</name>
</gene>
<dbReference type="AlphaFoldDB" id="A0A2T4ZE68"/>
<dbReference type="PROSITE" id="PS51186">
    <property type="entry name" value="GNAT"/>
    <property type="match status" value="1"/>
</dbReference>
<dbReference type="RefSeq" id="WP_108175771.1">
    <property type="nucleotide sequence ID" value="NZ_PZZL01000003.1"/>
</dbReference>
<keyword evidence="5" id="KW-1185">Reference proteome</keyword>
<proteinExistence type="predicted"/>
<dbReference type="InterPro" id="IPR000182">
    <property type="entry name" value="GNAT_dom"/>
</dbReference>
<dbReference type="Gene3D" id="3.40.630.30">
    <property type="match status" value="1"/>
</dbReference>
<reference evidence="4 5" key="1">
    <citation type="submission" date="2018-04" db="EMBL/GenBank/DDBJ databases">
        <title>Genomic Encyclopedia of Archaeal and Bacterial Type Strains, Phase II (KMG-II): from individual species to whole genera.</title>
        <authorList>
            <person name="Goeker M."/>
        </authorList>
    </citation>
    <scope>NUCLEOTIDE SEQUENCE [LARGE SCALE GENOMIC DNA]</scope>
    <source>
        <strain evidence="4 5">DSM 25521</strain>
    </source>
</reference>
<evidence type="ECO:0000313" key="5">
    <source>
        <dbReference type="Proteomes" id="UP000241808"/>
    </source>
</evidence>
<name>A0A2T4ZE68_9HYPH</name>
<keyword evidence="4" id="KW-0689">Ribosomal protein</keyword>
<feature type="domain" description="N-acetyltransferase" evidence="3">
    <location>
        <begin position="1"/>
        <end position="161"/>
    </location>
</feature>
<dbReference type="CDD" id="cd04301">
    <property type="entry name" value="NAT_SF"/>
    <property type="match status" value="1"/>
</dbReference>
<keyword evidence="1" id="KW-0808">Transferase</keyword>